<dbReference type="GO" id="GO:0003677">
    <property type="term" value="F:DNA binding"/>
    <property type="evidence" value="ECO:0007669"/>
    <property type="project" value="InterPro"/>
</dbReference>
<dbReference type="SUPFAM" id="SSF53098">
    <property type="entry name" value="Ribonuclease H-like"/>
    <property type="match status" value="1"/>
</dbReference>
<dbReference type="Pfam" id="PF01527">
    <property type="entry name" value="HTH_Tnp_1"/>
    <property type="match status" value="1"/>
</dbReference>
<dbReference type="InterPro" id="IPR009057">
    <property type="entry name" value="Homeodomain-like_sf"/>
</dbReference>
<dbReference type="InterPro" id="IPR025948">
    <property type="entry name" value="HTH-like_dom"/>
</dbReference>
<dbReference type="PANTHER" id="PTHR47515:SF1">
    <property type="entry name" value="BLR2054 PROTEIN"/>
    <property type="match status" value="1"/>
</dbReference>
<dbReference type="InterPro" id="IPR036397">
    <property type="entry name" value="RNaseH_sf"/>
</dbReference>
<dbReference type="GO" id="GO:0015074">
    <property type="term" value="P:DNA integration"/>
    <property type="evidence" value="ECO:0007669"/>
    <property type="project" value="InterPro"/>
</dbReference>
<sequence length="373" mass="42496">MKKRFTEQQIIGFLKEAEAGMPVKELCRKHGFSDASFYTWRAKFGGMEVSEARRLKGLEVENARLKKLLAEAMLDMEALKVVVKGKPLSPQAKREAVLAIREKVNISERRACRLVGLSRSVLHYDAKPDHENEVLAARLVKLAHERRRFGYRRLHALVEREGTHANHKRIYRLCREAGLAVRRRRKRHGVMIEREQLALPGAPNEVWSIDFVMDALSNGRRVKCLTVVDDFTKEAVDIVVDHGISGLYVARALDRAARFRGYPKAVRTDQGPEFTSRALDQWAYANGVTLKLIQAGKPTQNAYIESFNGKFRDECLNEHWFTTLAHARAVIAAWRQDYNEQRPHCALNYLAPSEFAAKHRATADAPAAFQELV</sequence>
<dbReference type="InterPro" id="IPR002514">
    <property type="entry name" value="Transposase_8"/>
</dbReference>
<dbReference type="Gene3D" id="3.30.420.10">
    <property type="entry name" value="Ribonuclease H-like superfamily/Ribonuclease H"/>
    <property type="match status" value="1"/>
</dbReference>
<evidence type="ECO:0000313" key="2">
    <source>
        <dbReference type="EMBL" id="QTB61147.1"/>
    </source>
</evidence>
<dbReference type="PANTHER" id="PTHR47515">
    <property type="entry name" value="LOW CALCIUM RESPONSE LOCUS PROTEIN T"/>
    <property type="match status" value="1"/>
</dbReference>
<dbReference type="Pfam" id="PF13276">
    <property type="entry name" value="HTH_21"/>
    <property type="match status" value="1"/>
</dbReference>
<dbReference type="EMBL" id="CP071754">
    <property type="protein sequence ID" value="QTB61147.1"/>
    <property type="molecule type" value="Genomic_DNA"/>
</dbReference>
<dbReference type="GO" id="GO:0004803">
    <property type="term" value="F:transposase activity"/>
    <property type="evidence" value="ECO:0007669"/>
    <property type="project" value="InterPro"/>
</dbReference>
<dbReference type="InterPro" id="IPR001584">
    <property type="entry name" value="Integrase_cat-core"/>
</dbReference>
<protein>
    <submittedName>
        <fullName evidence="2">IS3 family transposase</fullName>
    </submittedName>
</protein>
<dbReference type="PROSITE" id="PS50994">
    <property type="entry name" value="INTEGRASE"/>
    <property type="match status" value="1"/>
</dbReference>
<dbReference type="Pfam" id="PF13683">
    <property type="entry name" value="rve_3"/>
    <property type="match status" value="1"/>
</dbReference>
<name>A0A8A4DT58_BURPE</name>
<accession>A0A8A4DT58</accession>
<reference evidence="2" key="1">
    <citation type="submission" date="2021-03" db="EMBL/GenBank/DDBJ databases">
        <title>Complete genome of Burkholderia pseudomallei_VBP364.</title>
        <authorList>
            <person name="Balaji V."/>
            <person name="Yamuna B."/>
            <person name="Monisha P."/>
        </authorList>
    </citation>
    <scope>NUCLEOTIDE SEQUENCE</scope>
    <source>
        <strain evidence="2">VBP364</strain>
    </source>
</reference>
<organism evidence="2">
    <name type="scientific">Burkholderia pseudomallei</name>
    <name type="common">Pseudomonas pseudomallei</name>
    <dbReference type="NCBI Taxonomy" id="28450"/>
    <lineage>
        <taxon>Bacteria</taxon>
        <taxon>Pseudomonadati</taxon>
        <taxon>Pseudomonadota</taxon>
        <taxon>Betaproteobacteria</taxon>
        <taxon>Burkholderiales</taxon>
        <taxon>Burkholderiaceae</taxon>
        <taxon>Burkholderia</taxon>
        <taxon>pseudomallei group</taxon>
    </lineage>
</organism>
<dbReference type="InterPro" id="IPR048020">
    <property type="entry name" value="Transpos_IS3"/>
</dbReference>
<feature type="domain" description="Integrase catalytic" evidence="1">
    <location>
        <begin position="199"/>
        <end position="360"/>
    </location>
</feature>
<dbReference type="AlphaFoldDB" id="A0A8A4DT58"/>
<dbReference type="NCBIfam" id="NF033516">
    <property type="entry name" value="transpos_IS3"/>
    <property type="match status" value="1"/>
</dbReference>
<dbReference type="RefSeq" id="WP_203439001.1">
    <property type="nucleotide sequence ID" value="NZ_CP069361.1"/>
</dbReference>
<dbReference type="GO" id="GO:0006313">
    <property type="term" value="P:DNA transposition"/>
    <property type="evidence" value="ECO:0007669"/>
    <property type="project" value="InterPro"/>
</dbReference>
<proteinExistence type="predicted"/>
<dbReference type="SUPFAM" id="SSF46689">
    <property type="entry name" value="Homeodomain-like"/>
    <property type="match status" value="1"/>
</dbReference>
<evidence type="ECO:0000259" key="1">
    <source>
        <dbReference type="PROSITE" id="PS50994"/>
    </source>
</evidence>
<gene>
    <name evidence="2" type="ORF">J3D99_25140</name>
</gene>
<dbReference type="InterPro" id="IPR012337">
    <property type="entry name" value="RNaseH-like_sf"/>
</dbReference>